<name>A0A1A9GIB3_9ACTN</name>
<proteinExistence type="predicted"/>
<feature type="compositionally biased region" description="Gly residues" evidence="1">
    <location>
        <begin position="389"/>
        <end position="398"/>
    </location>
</feature>
<feature type="compositionally biased region" description="Low complexity" evidence="1">
    <location>
        <begin position="240"/>
        <end position="255"/>
    </location>
</feature>
<feature type="compositionally biased region" description="Gly residues" evidence="1">
    <location>
        <begin position="202"/>
        <end position="217"/>
    </location>
</feature>
<feature type="compositionally biased region" description="Low complexity" evidence="1">
    <location>
        <begin position="187"/>
        <end position="201"/>
    </location>
</feature>
<feature type="region of interest" description="Disordered" evidence="1">
    <location>
        <begin position="331"/>
        <end position="430"/>
    </location>
</feature>
<feature type="compositionally biased region" description="Polar residues" evidence="1">
    <location>
        <begin position="345"/>
        <end position="361"/>
    </location>
</feature>
<feature type="compositionally biased region" description="Basic and acidic residues" evidence="1">
    <location>
        <begin position="130"/>
        <end position="160"/>
    </location>
</feature>
<dbReference type="AlphaFoldDB" id="A0A1A9GIB3"/>
<dbReference type="PATRIC" id="fig|1300347.3.peg.1626"/>
<organism evidence="2 3">
    <name type="scientific">Nocardioides dokdonensis FR1436</name>
    <dbReference type="NCBI Taxonomy" id="1300347"/>
    <lineage>
        <taxon>Bacteria</taxon>
        <taxon>Bacillati</taxon>
        <taxon>Actinomycetota</taxon>
        <taxon>Actinomycetes</taxon>
        <taxon>Propionibacteriales</taxon>
        <taxon>Nocardioidaceae</taxon>
        <taxon>Nocardioides</taxon>
    </lineage>
</organism>
<feature type="region of interest" description="Disordered" evidence="1">
    <location>
        <begin position="88"/>
        <end position="314"/>
    </location>
</feature>
<evidence type="ECO:0000256" key="1">
    <source>
        <dbReference type="SAM" id="MobiDB-lite"/>
    </source>
</evidence>
<gene>
    <name evidence="2" type="ORF">I601_1627</name>
</gene>
<evidence type="ECO:0000313" key="3">
    <source>
        <dbReference type="Proteomes" id="UP000077868"/>
    </source>
</evidence>
<sequence>MKGPQRQRLDAALAAADEDVVAGQGGGAQEWGAAAERLRTVRDALHRAAGTGAGIGGQTGKSLFAALEKAATHLERYIDDLEQGARALTDSSAAISRTRTARDAIDTTPGLEDSDAPGSFSPDPEWDQVTLDRKRTEHQTSVSQHEEREARREAKAKEVADAMEAGYEEPIAVMKRIHGVPDPEPGSRPGRPGSPYAPTGSTPGGGSGASGGGGPRSGAGTLQPTWTAGPTDQPLPQPVDQPLDQPTDQPTDQPVDQPPTTPTTTSLPPTGDLPPEPSGTGSTPLQPTSIDPATTSAPGGGAGIGTGAAALGGGLLLGGAARGIAARAAGVVPGQGTVARPLGTTARSAVSGTLGRSTAGSPTPRAGGVGGTAAGRGTGAGSSRAGARGAAGTGTGRGGSKKSRDRADQDFYADDDWDETDDDIAPGVLG</sequence>
<dbReference type="EMBL" id="CP015079">
    <property type="protein sequence ID" value="ANH38059.1"/>
    <property type="molecule type" value="Genomic_DNA"/>
</dbReference>
<feature type="compositionally biased region" description="Gly residues" evidence="1">
    <location>
        <begin position="298"/>
        <end position="314"/>
    </location>
</feature>
<keyword evidence="3" id="KW-1185">Reference proteome</keyword>
<feature type="compositionally biased region" description="Gly residues" evidence="1">
    <location>
        <begin position="367"/>
        <end position="380"/>
    </location>
</feature>
<feature type="compositionally biased region" description="Polar residues" evidence="1">
    <location>
        <begin position="279"/>
        <end position="296"/>
    </location>
</feature>
<reference evidence="2 3" key="1">
    <citation type="submission" date="2016-03" db="EMBL/GenBank/DDBJ databases">
        <title>Complete genome sequence of a soil Actinobacterium, Nocardioides dokdonensis FR1436.</title>
        <authorList>
            <person name="Kwon S.-K."/>
            <person name="Kim K."/>
            <person name="Kim J.F."/>
        </authorList>
    </citation>
    <scope>NUCLEOTIDE SEQUENCE [LARGE SCALE GENOMIC DNA]</scope>
    <source>
        <strain evidence="2 3">FR1436</strain>
    </source>
</reference>
<dbReference type="STRING" id="1300347.I601_1627"/>
<dbReference type="KEGG" id="ndk:I601_1627"/>
<dbReference type="RefSeq" id="WP_068108054.1">
    <property type="nucleotide sequence ID" value="NZ_CP015079.1"/>
</dbReference>
<feature type="compositionally biased region" description="Acidic residues" evidence="1">
    <location>
        <begin position="411"/>
        <end position="424"/>
    </location>
</feature>
<protein>
    <submittedName>
        <fullName evidence="2">Putative hemoglobin and hemoglobin-haptoglobin-binding protein 3</fullName>
    </submittedName>
</protein>
<dbReference type="Proteomes" id="UP000077868">
    <property type="component" value="Chromosome"/>
</dbReference>
<evidence type="ECO:0000313" key="2">
    <source>
        <dbReference type="EMBL" id="ANH38059.1"/>
    </source>
</evidence>
<accession>A0A1A9GIB3</accession>